<evidence type="ECO:0000313" key="1">
    <source>
        <dbReference type="EMBL" id="XBS19166.1"/>
    </source>
</evidence>
<keyword evidence="2" id="KW-1185">Reference proteome</keyword>
<dbReference type="KEGG" id="mech:Q9L42_012400"/>
<gene>
    <name evidence="1" type="ORF">Q9L42_012400</name>
</gene>
<dbReference type="EMBL" id="CP157743">
    <property type="protein sequence ID" value="XBS19166.1"/>
    <property type="molecule type" value="Genomic_DNA"/>
</dbReference>
<sequence>MVTGLAFDLDEAKGHHRGLVRFTLFSGTLQGHEWQECRVLPTKEAHRQVFWRNRWA</sequence>
<dbReference type="Proteomes" id="UP001225378">
    <property type="component" value="Chromosome"/>
</dbReference>
<evidence type="ECO:0000313" key="2">
    <source>
        <dbReference type="Proteomes" id="UP001225378"/>
    </source>
</evidence>
<dbReference type="RefSeq" id="WP_305908085.1">
    <property type="nucleotide sequence ID" value="NZ_CP157743.1"/>
</dbReference>
<protein>
    <submittedName>
        <fullName evidence="1">Uncharacterized protein</fullName>
    </submittedName>
</protein>
<accession>A0AAU7NR88</accession>
<reference evidence="1 2" key="1">
    <citation type="journal article" date="2024" name="Microbiology">
        <title>Methylomarinum rosea sp. nov., a novel halophilic methanotrophic bacterium from the hypersaline Lake Elton.</title>
        <authorList>
            <person name="Suleimanov R.Z."/>
            <person name="Oshkin I.Y."/>
            <person name="Danilova O.V."/>
            <person name="Suzina N.E."/>
            <person name="Dedysh S.N."/>
        </authorList>
    </citation>
    <scope>NUCLEOTIDE SEQUENCE [LARGE SCALE GENOMIC DNA]</scope>
    <source>
        <strain evidence="1 2">Ch1-1</strain>
    </source>
</reference>
<proteinExistence type="predicted"/>
<organism evidence="1 2">
    <name type="scientific">Methylomarinum roseum</name>
    <dbReference type="NCBI Taxonomy" id="3067653"/>
    <lineage>
        <taxon>Bacteria</taxon>
        <taxon>Pseudomonadati</taxon>
        <taxon>Pseudomonadota</taxon>
        <taxon>Gammaproteobacteria</taxon>
        <taxon>Methylococcales</taxon>
        <taxon>Methylococcaceae</taxon>
        <taxon>Methylomarinum</taxon>
    </lineage>
</organism>
<name>A0AAU7NR88_9GAMM</name>
<dbReference type="AlphaFoldDB" id="A0AAU7NR88"/>